<dbReference type="Pfam" id="PF09260">
    <property type="entry name" value="A_amylase_dom_C"/>
    <property type="match status" value="1"/>
</dbReference>
<dbReference type="InterPro" id="IPR013780">
    <property type="entry name" value="Glyco_hydro_b"/>
</dbReference>
<feature type="binding site" evidence="15">
    <location>
        <position position="240"/>
    </location>
    <ligand>
        <name>Ca(2+)</name>
        <dbReference type="ChEBI" id="CHEBI:29108"/>
        <label>2</label>
    </ligand>
</feature>
<feature type="binding site" evidence="17">
    <location>
        <position position="244"/>
    </location>
    <ligand>
        <name>substrate</name>
    </ligand>
</feature>
<keyword evidence="7" id="KW-0378">Hydrolase</keyword>
<organism evidence="20 21">
    <name type="scientific">Cryptococcus depauperatus CBS 7841</name>
    <dbReference type="NCBI Taxonomy" id="1295531"/>
    <lineage>
        <taxon>Eukaryota</taxon>
        <taxon>Fungi</taxon>
        <taxon>Dikarya</taxon>
        <taxon>Basidiomycota</taxon>
        <taxon>Agaricomycotina</taxon>
        <taxon>Tremellomycetes</taxon>
        <taxon>Tremellales</taxon>
        <taxon>Cryptococcaceae</taxon>
        <taxon>Cryptococcus</taxon>
    </lineage>
</organism>
<accession>A0AAJ8JS16</accession>
<sequence>MILVLLFLLLPLIQALHQHELRDRSIYQVLTDRFARPDDVLAPCDPGTRQYCGGTWKGIESKLGYIQEMGFDTIWISPIVANIDSKLEGEGAYHGYWASNIFELNPYFGTPKDLMDLSLALHSRGMYLMVDVVANHVGAEDLEHFSPGSMYGPFRSSDHFHEFCVPDWDIQLDVEQCWLSKNLPDLNTENPFVVSTLNQWINNLVRTFHIDALRIDTVKHVRRSFWPGFLKSAGVAAMGEVLHGDPAYLAPYQKESVPSLLDFATYWHLKRAFKDPMGNIQELADMIKNIHKIFVDPTGLGSFLDNHDFPRFAGEVSDPMLVTNAMVYPFISDGFPVFYMGQEHKLKGGEDPWNREAIWLSGYAQDTELYNLIKRLNLARSQARQYPSFHSLSKPYNHDNHTLILSKAPLLTLLVNDGTPSNGAGGIRVVYLSPDKTGWKDSIAIVDVVTGQVFGTDPQGGLSVTIVNGSPRVFLPLSVHRGNSASSEWLPERKKTITGLGMGQTKSPSLGMRLGDSLDSVLRWFGRHSDEHGGRSGDKES</sequence>
<feature type="binding site" evidence="15">
    <location>
        <position position="220"/>
    </location>
    <ligand>
        <name>Ca(2+)</name>
        <dbReference type="ChEBI" id="CHEBI:29108"/>
        <label>1</label>
    </ligand>
</feature>
<reference evidence="20" key="2">
    <citation type="journal article" date="2022" name="Elife">
        <title>Obligate sexual reproduction of a homothallic fungus closely related to the Cryptococcus pathogenic species complex.</title>
        <authorList>
            <person name="Passer A.R."/>
            <person name="Clancey S.A."/>
            <person name="Shea T."/>
            <person name="David-Palma M."/>
            <person name="Averette A.F."/>
            <person name="Boekhout T."/>
            <person name="Porcel B.M."/>
            <person name="Nowrousian M."/>
            <person name="Cuomo C.A."/>
            <person name="Sun S."/>
            <person name="Heitman J."/>
            <person name="Coelho M.A."/>
        </authorList>
    </citation>
    <scope>NUCLEOTIDE SEQUENCE</scope>
    <source>
        <strain evidence="20">CBS 7841</strain>
    </source>
</reference>
<keyword evidence="10" id="KW-0325">Glycoprotein</keyword>
<feature type="domain" description="Glycosyl hydrolase family 13 catalytic" evidence="19">
    <location>
        <begin position="28"/>
        <end position="380"/>
    </location>
</feature>
<evidence type="ECO:0000256" key="9">
    <source>
        <dbReference type="ARBA" id="ARBA00023157"/>
    </source>
</evidence>
<comment type="catalytic activity">
    <reaction evidence="1">
        <text>Endohydrolysis of (1-&gt;4)-alpha-D-glucosidic linkages in polysaccharides containing three or more (1-&gt;4)-alpha-linked D-glucose units.</text>
        <dbReference type="EC" id="3.2.1.1"/>
    </reaction>
</comment>
<feature type="binding site" evidence="17">
    <location>
        <position position="136"/>
    </location>
    <ligand>
        <name>substrate</name>
    </ligand>
</feature>
<evidence type="ECO:0000256" key="15">
    <source>
        <dbReference type="PIRSR" id="PIRSR001024-3"/>
    </source>
</evidence>
<dbReference type="InterPro" id="IPR017853">
    <property type="entry name" value="GH"/>
</dbReference>
<feature type="active site" description="Nucleophile" evidence="13">
    <location>
        <position position="216"/>
    </location>
</feature>
<evidence type="ECO:0000256" key="14">
    <source>
        <dbReference type="PIRSR" id="PIRSR001024-2"/>
    </source>
</evidence>
<reference evidence="20" key="3">
    <citation type="submission" date="2024-01" db="EMBL/GenBank/DDBJ databases">
        <authorList>
            <person name="Coelho M.A."/>
            <person name="David-Palma M."/>
            <person name="Shea T."/>
            <person name="Sun S."/>
            <person name="Cuomo C.A."/>
            <person name="Heitman J."/>
        </authorList>
    </citation>
    <scope>NUCLEOTIDE SEQUENCE</scope>
    <source>
        <strain evidence="20">CBS 7841</strain>
    </source>
</reference>
<dbReference type="CDD" id="cd11319">
    <property type="entry name" value="AmyAc_euk_AmyA"/>
    <property type="match status" value="1"/>
</dbReference>
<evidence type="ECO:0000256" key="1">
    <source>
        <dbReference type="ARBA" id="ARBA00000548"/>
    </source>
</evidence>
<comment type="similarity">
    <text evidence="3">Belongs to the glycosyl hydrolase 13 family.</text>
</comment>
<evidence type="ECO:0000256" key="8">
    <source>
        <dbReference type="ARBA" id="ARBA00022837"/>
    </source>
</evidence>
<dbReference type="PANTHER" id="PTHR10357">
    <property type="entry name" value="ALPHA-AMYLASE FAMILY MEMBER"/>
    <property type="match status" value="1"/>
</dbReference>
<keyword evidence="21" id="KW-1185">Reference proteome</keyword>
<evidence type="ECO:0000259" key="19">
    <source>
        <dbReference type="SMART" id="SM00642"/>
    </source>
</evidence>
<evidence type="ECO:0000256" key="10">
    <source>
        <dbReference type="ARBA" id="ARBA00023180"/>
    </source>
</evidence>
<proteinExistence type="inferred from homology"/>
<keyword evidence="6 18" id="KW-0732">Signal</keyword>
<dbReference type="EMBL" id="CP143786">
    <property type="protein sequence ID" value="WVN87384.1"/>
    <property type="molecule type" value="Genomic_DNA"/>
</dbReference>
<evidence type="ECO:0000256" key="16">
    <source>
        <dbReference type="PIRSR" id="PIRSR001024-4"/>
    </source>
</evidence>
<feature type="binding site" evidence="17">
    <location>
        <position position="97"/>
    </location>
    <ligand>
        <name>substrate</name>
    </ligand>
</feature>
<feature type="binding site" evidence="15">
    <location>
        <position position="135"/>
    </location>
    <ligand>
        <name>Ca(2+)</name>
        <dbReference type="ChEBI" id="CHEBI:29108"/>
        <label>1</label>
    </ligand>
</feature>
<feature type="disulfide bond" evidence="16">
    <location>
        <begin position="164"/>
        <end position="177"/>
    </location>
</feature>
<dbReference type="Proteomes" id="UP000094043">
    <property type="component" value="Chromosome 3"/>
</dbReference>
<feature type="binding site" evidence="15">
    <location>
        <position position="185"/>
    </location>
    <ligand>
        <name>Ca(2+)</name>
        <dbReference type="ChEBI" id="CHEBI:29108"/>
        <label>1</label>
    </ligand>
</feature>
<dbReference type="EC" id="3.2.1.1" evidence="4"/>
<feature type="site" description="Transition state stabilizer" evidence="14">
    <location>
        <position position="308"/>
    </location>
</feature>
<evidence type="ECO:0000313" key="21">
    <source>
        <dbReference type="Proteomes" id="UP000094043"/>
    </source>
</evidence>
<dbReference type="GO" id="GO:0016052">
    <property type="term" value="P:carbohydrate catabolic process"/>
    <property type="evidence" value="ECO:0007669"/>
    <property type="project" value="InterPro"/>
</dbReference>
<keyword evidence="5 15" id="KW-0479">Metal-binding</keyword>
<dbReference type="SUPFAM" id="SSF51011">
    <property type="entry name" value="Glycosyl hydrolase domain"/>
    <property type="match status" value="1"/>
</dbReference>
<feature type="active site" description="Proton donor" evidence="13">
    <location>
        <position position="240"/>
    </location>
</feature>
<dbReference type="SMART" id="SM00642">
    <property type="entry name" value="Aamy"/>
    <property type="match status" value="1"/>
</dbReference>
<comment type="cofactor">
    <cofactor evidence="2">
        <name>Ca(2+)</name>
        <dbReference type="ChEBI" id="CHEBI:29108"/>
    </cofactor>
</comment>
<evidence type="ECO:0000256" key="5">
    <source>
        <dbReference type="ARBA" id="ARBA00022723"/>
    </source>
</evidence>
<feature type="binding site" evidence="15">
    <location>
        <position position="175"/>
    </location>
    <ligand>
        <name>Ca(2+)</name>
        <dbReference type="ChEBI" id="CHEBI:29108"/>
        <label>1</label>
    </ligand>
</feature>
<evidence type="ECO:0000256" key="13">
    <source>
        <dbReference type="PIRSR" id="PIRSR001024-1"/>
    </source>
</evidence>
<evidence type="ECO:0000256" key="2">
    <source>
        <dbReference type="ARBA" id="ARBA00001913"/>
    </source>
</evidence>
<keyword evidence="11" id="KW-0119">Carbohydrate metabolism</keyword>
<evidence type="ECO:0000256" key="17">
    <source>
        <dbReference type="PIRSR" id="PIRSR001024-5"/>
    </source>
</evidence>
<dbReference type="Pfam" id="PF00128">
    <property type="entry name" value="Alpha-amylase"/>
    <property type="match status" value="1"/>
</dbReference>
<feature type="binding site" evidence="17">
    <location>
        <position position="308"/>
    </location>
    <ligand>
        <name>substrate</name>
    </ligand>
</feature>
<dbReference type="SUPFAM" id="SSF51445">
    <property type="entry name" value="(Trans)glycosidases"/>
    <property type="match status" value="1"/>
</dbReference>
<evidence type="ECO:0000256" key="3">
    <source>
        <dbReference type="ARBA" id="ARBA00008061"/>
    </source>
</evidence>
<evidence type="ECO:0000256" key="11">
    <source>
        <dbReference type="ARBA" id="ARBA00023277"/>
    </source>
</evidence>
<evidence type="ECO:0000256" key="4">
    <source>
        <dbReference type="ARBA" id="ARBA00012595"/>
    </source>
</evidence>
<dbReference type="Gene3D" id="2.60.40.1180">
    <property type="entry name" value="Golgi alpha-mannosidase II"/>
    <property type="match status" value="1"/>
</dbReference>
<feature type="disulfide bond" evidence="16">
    <location>
        <begin position="44"/>
        <end position="52"/>
    </location>
</feature>
<feature type="signal peptide" evidence="18">
    <location>
        <begin position="1"/>
        <end position="15"/>
    </location>
</feature>
<keyword evidence="9 16" id="KW-1015">Disulfide bond</keyword>
<keyword evidence="12" id="KW-0326">Glycosidase</keyword>
<reference evidence="20" key="1">
    <citation type="submission" date="2016-06" db="EMBL/GenBank/DDBJ databases">
        <authorList>
            <person name="Cuomo C."/>
            <person name="Litvintseva A."/>
            <person name="Heitman J."/>
            <person name="Chen Y."/>
            <person name="Sun S."/>
            <person name="Springer D."/>
            <person name="Dromer F."/>
            <person name="Young S."/>
            <person name="Zeng Q."/>
            <person name="Chapman S."/>
            <person name="Gujja S."/>
            <person name="Saif S."/>
            <person name="Birren B."/>
        </authorList>
    </citation>
    <scope>NUCLEOTIDE SEQUENCE</scope>
    <source>
        <strain evidence="20">CBS 7841</strain>
    </source>
</reference>
<dbReference type="PIRSF" id="PIRSF001024">
    <property type="entry name" value="Alph-amyl_fung"/>
    <property type="match status" value="1"/>
</dbReference>
<dbReference type="PANTHER" id="PTHR10357:SF215">
    <property type="entry name" value="ALPHA-AMYLASE 1"/>
    <property type="match status" value="1"/>
</dbReference>
<dbReference type="InterPro" id="IPR013777">
    <property type="entry name" value="A-amylase-like"/>
</dbReference>
<dbReference type="AlphaFoldDB" id="A0AAJ8JS16"/>
<feature type="chain" id="PRO_5042600057" description="alpha-amylase" evidence="18">
    <location>
        <begin position="16"/>
        <end position="541"/>
    </location>
</feature>
<evidence type="ECO:0000256" key="18">
    <source>
        <dbReference type="SAM" id="SignalP"/>
    </source>
</evidence>
<dbReference type="GeneID" id="91086775"/>
<dbReference type="GO" id="GO:0004556">
    <property type="term" value="F:alpha-amylase activity"/>
    <property type="evidence" value="ECO:0007669"/>
    <property type="project" value="UniProtKB-EC"/>
</dbReference>
<dbReference type="GO" id="GO:0005509">
    <property type="term" value="F:calcium ion binding"/>
    <property type="evidence" value="ECO:0007669"/>
    <property type="project" value="InterPro"/>
</dbReference>
<dbReference type="RefSeq" id="XP_066068084.1">
    <property type="nucleotide sequence ID" value="XM_066211987.1"/>
</dbReference>
<dbReference type="FunFam" id="3.20.20.80:FF:000120">
    <property type="entry name" value="Alpha-amylase A"/>
    <property type="match status" value="1"/>
</dbReference>
<evidence type="ECO:0000256" key="12">
    <source>
        <dbReference type="ARBA" id="ARBA00023295"/>
    </source>
</evidence>
<name>A0AAJ8JS16_9TREE</name>
<evidence type="ECO:0000256" key="7">
    <source>
        <dbReference type="ARBA" id="ARBA00022801"/>
    </source>
</evidence>
<keyword evidence="8 15" id="KW-0106">Calcium</keyword>
<feature type="binding site" evidence="15">
    <location>
        <position position="216"/>
    </location>
    <ligand>
        <name>Ca(2+)</name>
        <dbReference type="ChEBI" id="CHEBI:29108"/>
        <label>2</label>
    </ligand>
</feature>
<feature type="binding site" evidence="17">
    <location>
        <position position="214"/>
    </location>
    <ligand>
        <name>substrate</name>
    </ligand>
</feature>
<dbReference type="InterPro" id="IPR015340">
    <property type="entry name" value="A_amylase_C_dom"/>
</dbReference>
<dbReference type="InterPro" id="IPR006047">
    <property type="entry name" value="GH13_cat_dom"/>
</dbReference>
<evidence type="ECO:0000256" key="6">
    <source>
        <dbReference type="ARBA" id="ARBA00022729"/>
    </source>
</evidence>
<dbReference type="Gene3D" id="3.20.20.80">
    <property type="entry name" value="Glycosidases"/>
    <property type="match status" value="1"/>
</dbReference>
<evidence type="ECO:0000313" key="20">
    <source>
        <dbReference type="EMBL" id="WVN87384.1"/>
    </source>
</evidence>
<gene>
    <name evidence="20" type="ORF">L203_102563</name>
</gene>
<dbReference type="KEGG" id="cdep:91086775"/>
<feature type="binding site" evidence="17">
    <location>
        <position position="355"/>
    </location>
    <ligand>
        <name>substrate</name>
    </ligand>
</feature>
<protein>
    <recommendedName>
        <fullName evidence="4">alpha-amylase</fullName>
        <ecNumber evidence="4">3.2.1.1</ecNumber>
    </recommendedName>
</protein>